<accession>A0A2M7QAM4</accession>
<sequence length="123" mass="13657">MSVFGRVREAVRKEKEKAAAAERAARLEREELEVRQQEELRLRLTQPFLELVGCASASLDGLLADPGFVAYLEAVAGDCGEDKKDKNAWGPSARASWRCLKLFGFVCGSYGVGDTEVDISWRF</sequence>
<keyword evidence="1" id="KW-0175">Coiled coil</keyword>
<evidence type="ECO:0000313" key="3">
    <source>
        <dbReference type="Proteomes" id="UP000230973"/>
    </source>
</evidence>
<dbReference type="Proteomes" id="UP000230973">
    <property type="component" value="Unassembled WGS sequence"/>
</dbReference>
<proteinExistence type="predicted"/>
<dbReference type="EMBL" id="PFLC01000014">
    <property type="protein sequence ID" value="PIY63208.1"/>
    <property type="molecule type" value="Genomic_DNA"/>
</dbReference>
<gene>
    <name evidence="2" type="ORF">COY93_01165</name>
</gene>
<name>A0A2M7QAM4_9BACT</name>
<evidence type="ECO:0000256" key="1">
    <source>
        <dbReference type="SAM" id="Coils"/>
    </source>
</evidence>
<feature type="coiled-coil region" evidence="1">
    <location>
        <begin position="10"/>
        <end position="40"/>
    </location>
</feature>
<evidence type="ECO:0000313" key="2">
    <source>
        <dbReference type="EMBL" id="PIY63208.1"/>
    </source>
</evidence>
<reference evidence="3" key="1">
    <citation type="submission" date="2017-09" db="EMBL/GenBank/DDBJ databases">
        <title>Depth-based differentiation of microbial function through sediment-hosted aquifers and enrichment of novel symbionts in the deep terrestrial subsurface.</title>
        <authorList>
            <person name="Probst A.J."/>
            <person name="Ladd B."/>
            <person name="Jarett J.K."/>
            <person name="Geller-Mcgrath D.E."/>
            <person name="Sieber C.M.K."/>
            <person name="Emerson J.B."/>
            <person name="Anantharaman K."/>
            <person name="Thomas B.C."/>
            <person name="Malmstrom R."/>
            <person name="Stieglmeier M."/>
            <person name="Klingl A."/>
            <person name="Woyke T."/>
            <person name="Ryan C.M."/>
            <person name="Banfield J.F."/>
        </authorList>
    </citation>
    <scope>NUCLEOTIDE SEQUENCE [LARGE SCALE GENOMIC DNA]</scope>
</reference>
<dbReference type="AlphaFoldDB" id="A0A2M7QAM4"/>
<organism evidence="2 3">
    <name type="scientific">Candidatus Uhrbacteria bacterium CG_4_10_14_0_8_um_filter_58_22</name>
    <dbReference type="NCBI Taxonomy" id="1975029"/>
    <lineage>
        <taxon>Bacteria</taxon>
        <taxon>Candidatus Uhriibacteriota</taxon>
    </lineage>
</organism>
<protein>
    <submittedName>
        <fullName evidence="2">Uncharacterized protein</fullName>
    </submittedName>
</protein>
<comment type="caution">
    <text evidence="2">The sequence shown here is derived from an EMBL/GenBank/DDBJ whole genome shotgun (WGS) entry which is preliminary data.</text>
</comment>